<proteinExistence type="predicted"/>
<protein>
    <submittedName>
        <fullName evidence="1">Uncharacterized protein</fullName>
    </submittedName>
</protein>
<organism evidence="1 2">
    <name type="scientific">Litoribacillus peritrichatus</name>
    <dbReference type="NCBI Taxonomy" id="718191"/>
    <lineage>
        <taxon>Bacteria</taxon>
        <taxon>Pseudomonadati</taxon>
        <taxon>Pseudomonadota</taxon>
        <taxon>Gammaproteobacteria</taxon>
        <taxon>Oceanospirillales</taxon>
        <taxon>Oceanospirillaceae</taxon>
        <taxon>Litoribacillus</taxon>
    </lineage>
</organism>
<sequence length="119" mass="13569">MNLFAEQQPLPLDGKAYIGSIGYKGSDLISEKDDVLTFKDGKFYSATCKVWGFDGGQYSVEQSGDTIKFKALTSSEDHGQIEWEGTISGDEINATLTWTKERWWWTDAREEKWFRGNVK</sequence>
<dbReference type="Proteomes" id="UP001501565">
    <property type="component" value="Unassembled WGS sequence"/>
</dbReference>
<keyword evidence="2" id="KW-1185">Reference proteome</keyword>
<name>A0ABP7MUS5_9GAMM</name>
<evidence type="ECO:0000313" key="1">
    <source>
        <dbReference type="EMBL" id="GAA3928443.1"/>
    </source>
</evidence>
<comment type="caution">
    <text evidence="1">The sequence shown here is derived from an EMBL/GenBank/DDBJ whole genome shotgun (WGS) entry which is preliminary data.</text>
</comment>
<accession>A0ABP7MUS5</accession>
<gene>
    <name evidence="1" type="ORF">GCM10022277_26190</name>
</gene>
<evidence type="ECO:0000313" key="2">
    <source>
        <dbReference type="Proteomes" id="UP001501565"/>
    </source>
</evidence>
<reference evidence="2" key="1">
    <citation type="journal article" date="2019" name="Int. J. Syst. Evol. Microbiol.">
        <title>The Global Catalogue of Microorganisms (GCM) 10K type strain sequencing project: providing services to taxonomists for standard genome sequencing and annotation.</title>
        <authorList>
            <consortium name="The Broad Institute Genomics Platform"/>
            <consortium name="The Broad Institute Genome Sequencing Center for Infectious Disease"/>
            <person name="Wu L."/>
            <person name="Ma J."/>
        </authorList>
    </citation>
    <scope>NUCLEOTIDE SEQUENCE [LARGE SCALE GENOMIC DNA]</scope>
    <source>
        <strain evidence="2">JCM 17551</strain>
    </source>
</reference>
<dbReference type="EMBL" id="BAABBN010000007">
    <property type="protein sequence ID" value="GAA3928443.1"/>
    <property type="molecule type" value="Genomic_DNA"/>
</dbReference>